<keyword evidence="2" id="KW-0175">Coiled coil</keyword>
<gene>
    <name evidence="6" type="ORF">HannXRQ_Chr04g0120621</name>
    <name evidence="5" type="ORF">HanXRQr2_Chr04g0182321</name>
</gene>
<sequence length="201" mass="21870">MQSSLLDFKTIKKKNFQKTNKQKEEEIDGVRTAFALAMAATTTVYAAATSTSMAVMLPRLPTTTTTPRCSALPTLPARSFSTSIKHASGSKRSNLFQIKVSEDASSAPDANELINDLKEKWDAVENKSTVIIYGGGAVVAIWLSSIVVGAINSVPLLPKIMELVGLGYSGWFVYRYLLFKSSRKELATDIESIKKKIAGTE</sequence>
<proteinExistence type="predicted"/>
<dbReference type="FunCoup" id="A0A251V109">
    <property type="interactions" value="2076"/>
</dbReference>
<reference evidence="5" key="3">
    <citation type="submission" date="2020-06" db="EMBL/GenBank/DDBJ databases">
        <title>Helianthus annuus Genome sequencing and assembly Release 2.</title>
        <authorList>
            <person name="Gouzy J."/>
            <person name="Langlade N."/>
            <person name="Munos S."/>
        </authorList>
    </citation>
    <scope>NUCLEOTIDE SEQUENCE</scope>
    <source>
        <tissue evidence="5">Leaves</tissue>
    </source>
</reference>
<evidence type="ECO:0000313" key="7">
    <source>
        <dbReference type="Proteomes" id="UP000215914"/>
    </source>
</evidence>
<dbReference type="InParanoid" id="A0A251V109"/>
<evidence type="ECO:0000313" key="5">
    <source>
        <dbReference type="EMBL" id="KAF5811521.1"/>
    </source>
</evidence>
<dbReference type="STRING" id="4232.A0A251V109"/>
<dbReference type="AlphaFoldDB" id="A0A251V109"/>
<dbReference type="OMA" id="QWDAVEN"/>
<dbReference type="EMBL" id="MNCJ02000319">
    <property type="protein sequence ID" value="KAF5811521.1"/>
    <property type="molecule type" value="Genomic_DNA"/>
</dbReference>
<dbReference type="Gramene" id="mRNA:HanXRQr2_Chr04g0182321">
    <property type="protein sequence ID" value="mRNA:HanXRQr2_Chr04g0182321"/>
    <property type="gene ID" value="HanXRQr2_Chr04g0182321"/>
</dbReference>
<dbReference type="PANTHER" id="PTHR33222">
    <property type="match status" value="1"/>
</dbReference>
<keyword evidence="3" id="KW-0472">Membrane</keyword>
<evidence type="ECO:0000256" key="1">
    <source>
        <dbReference type="ARBA" id="ARBA00004141"/>
    </source>
</evidence>
<dbReference type="OrthoDB" id="2014299at2759"/>
<dbReference type="EMBL" id="CM007893">
    <property type="protein sequence ID" value="OTG29290.1"/>
    <property type="molecule type" value="Genomic_DNA"/>
</dbReference>
<evidence type="ECO:0000313" key="6">
    <source>
        <dbReference type="EMBL" id="OTG29290.1"/>
    </source>
</evidence>
<feature type="transmembrane region" description="Helical" evidence="3">
    <location>
        <begin position="160"/>
        <end position="178"/>
    </location>
</feature>
<keyword evidence="3" id="KW-0812">Transmembrane</keyword>
<feature type="coiled-coil region" evidence="2">
    <location>
        <begin position="6"/>
        <end position="33"/>
    </location>
</feature>
<dbReference type="Pfam" id="PF14159">
    <property type="entry name" value="CAAD"/>
    <property type="match status" value="1"/>
</dbReference>
<reference evidence="5 7" key="1">
    <citation type="journal article" date="2017" name="Nature">
        <title>The sunflower genome provides insights into oil metabolism, flowering and Asterid evolution.</title>
        <authorList>
            <person name="Badouin H."/>
            <person name="Gouzy J."/>
            <person name="Grassa C.J."/>
            <person name="Murat F."/>
            <person name="Staton S.E."/>
            <person name="Cottret L."/>
            <person name="Lelandais-Briere C."/>
            <person name="Owens G.L."/>
            <person name="Carrere S."/>
            <person name="Mayjonade B."/>
            <person name="Legrand L."/>
            <person name="Gill N."/>
            <person name="Kane N.C."/>
            <person name="Bowers J.E."/>
            <person name="Hubner S."/>
            <person name="Bellec A."/>
            <person name="Berard A."/>
            <person name="Berges H."/>
            <person name="Blanchet N."/>
            <person name="Boniface M.C."/>
            <person name="Brunel D."/>
            <person name="Catrice O."/>
            <person name="Chaidir N."/>
            <person name="Claudel C."/>
            <person name="Donnadieu C."/>
            <person name="Faraut T."/>
            <person name="Fievet G."/>
            <person name="Helmstetter N."/>
            <person name="King M."/>
            <person name="Knapp S.J."/>
            <person name="Lai Z."/>
            <person name="Le Paslier M.C."/>
            <person name="Lippi Y."/>
            <person name="Lorenzon L."/>
            <person name="Mandel J.R."/>
            <person name="Marage G."/>
            <person name="Marchand G."/>
            <person name="Marquand E."/>
            <person name="Bret-Mestries E."/>
            <person name="Morien E."/>
            <person name="Nambeesan S."/>
            <person name="Nguyen T."/>
            <person name="Pegot-Espagnet P."/>
            <person name="Pouilly N."/>
            <person name="Raftis F."/>
            <person name="Sallet E."/>
            <person name="Schiex T."/>
            <person name="Thomas J."/>
            <person name="Vandecasteele C."/>
            <person name="Vares D."/>
            <person name="Vear F."/>
            <person name="Vautrin S."/>
            <person name="Crespi M."/>
            <person name="Mangin B."/>
            <person name="Burke J.M."/>
            <person name="Salse J."/>
            <person name="Munos S."/>
            <person name="Vincourt P."/>
            <person name="Rieseberg L.H."/>
            <person name="Langlade N.B."/>
        </authorList>
    </citation>
    <scope>NUCLEOTIDE SEQUENCE [LARGE SCALE GENOMIC DNA]</scope>
    <source>
        <strain evidence="7">cv. SF193</strain>
        <tissue evidence="5">Leaves</tissue>
    </source>
</reference>
<dbReference type="Proteomes" id="UP000215914">
    <property type="component" value="Chromosome 4"/>
</dbReference>
<keyword evidence="7" id="KW-1185">Reference proteome</keyword>
<protein>
    <submittedName>
        <fullName evidence="5">Cyanobacterial aminoacyl-tRNA synthetase, CAAD domain, protein CURVATURE THYLAKOID 1</fullName>
    </submittedName>
</protein>
<accession>A0A251V109</accession>
<dbReference type="PANTHER" id="PTHR33222:SF4">
    <property type="entry name" value="PROTEIN CURVATURE THYLAKOID 1A, CHLOROPLASTIC"/>
    <property type="match status" value="1"/>
</dbReference>
<comment type="subcellular location">
    <subcellularLocation>
        <location evidence="1">Membrane</location>
        <topology evidence="1">Multi-pass membrane protein</topology>
    </subcellularLocation>
</comment>
<reference evidence="6" key="2">
    <citation type="submission" date="2017-02" db="EMBL/GenBank/DDBJ databases">
        <title>Sunflower complete genome.</title>
        <authorList>
            <person name="Langlade N."/>
            <person name="Munos S."/>
        </authorList>
    </citation>
    <scope>NUCLEOTIDE SEQUENCE [LARGE SCALE GENOMIC DNA]</scope>
    <source>
        <tissue evidence="6">Leaves</tissue>
    </source>
</reference>
<evidence type="ECO:0000256" key="3">
    <source>
        <dbReference type="SAM" id="Phobius"/>
    </source>
</evidence>
<evidence type="ECO:0000259" key="4">
    <source>
        <dbReference type="Pfam" id="PF14159"/>
    </source>
</evidence>
<dbReference type="InterPro" id="IPR033344">
    <property type="entry name" value="CURT1"/>
</dbReference>
<feature type="domain" description="Cyanobacterial aminoacyl-tRNA synthetase CAAD" evidence="4">
    <location>
        <begin position="116"/>
        <end position="199"/>
    </location>
</feature>
<dbReference type="GO" id="GO:0009535">
    <property type="term" value="C:chloroplast thylakoid membrane"/>
    <property type="evidence" value="ECO:0000318"/>
    <property type="project" value="GO_Central"/>
</dbReference>
<feature type="transmembrane region" description="Helical" evidence="3">
    <location>
        <begin position="130"/>
        <end position="154"/>
    </location>
</feature>
<keyword evidence="3" id="KW-1133">Transmembrane helix</keyword>
<organism evidence="6 7">
    <name type="scientific">Helianthus annuus</name>
    <name type="common">Common sunflower</name>
    <dbReference type="NCBI Taxonomy" id="4232"/>
    <lineage>
        <taxon>Eukaryota</taxon>
        <taxon>Viridiplantae</taxon>
        <taxon>Streptophyta</taxon>
        <taxon>Embryophyta</taxon>
        <taxon>Tracheophyta</taxon>
        <taxon>Spermatophyta</taxon>
        <taxon>Magnoliopsida</taxon>
        <taxon>eudicotyledons</taxon>
        <taxon>Gunneridae</taxon>
        <taxon>Pentapetalae</taxon>
        <taxon>asterids</taxon>
        <taxon>campanulids</taxon>
        <taxon>Asterales</taxon>
        <taxon>Asteraceae</taxon>
        <taxon>Asteroideae</taxon>
        <taxon>Heliantheae alliance</taxon>
        <taxon>Heliantheae</taxon>
        <taxon>Helianthus</taxon>
    </lineage>
</organism>
<evidence type="ECO:0000256" key="2">
    <source>
        <dbReference type="SAM" id="Coils"/>
    </source>
</evidence>
<name>A0A251V109_HELAN</name>
<dbReference type="InterPro" id="IPR025564">
    <property type="entry name" value="CAAD_dom"/>
</dbReference>